<sequence>MIAKKQLIPLRLLADQALLDHLPEGHLKRPTVEDDLAKLQAGWRGEQNFSYYLDMRNEDNVRIFYDLRLTLEQYVFQIDALFLTNTFASIMEVKNYSGTLLFESGGERMIRLIGDRREGFSNPVVQVKRHGELLSKWLTARNLPHPPLESLVIIAYTSTMVACPGNIREISEKIIHAELVTSRIDTLTKKYSHDRQDSQLMTQIEQALLQEHTDPPIDVLKKFGIHSDELQRGVRCPHCHSFLMNRSYAAWICNRCGHSSKTAHEQTILNYFLLFGPTMTNKQCREFLKIEDRQLVRRLLKNMKFQPRGQGTGSGLYYECPSHEWLDQYYQIHLMKK</sequence>
<gene>
    <name evidence="2" type="ORF">GCM10007968_13360</name>
</gene>
<name>A0A917W044_9BACL</name>
<dbReference type="AlphaFoldDB" id="A0A917W044"/>
<reference evidence="2" key="1">
    <citation type="journal article" date="2014" name="Int. J. Syst. Evol. Microbiol.">
        <title>Complete genome sequence of Corynebacterium casei LMG S-19264T (=DSM 44701T), isolated from a smear-ripened cheese.</title>
        <authorList>
            <consortium name="US DOE Joint Genome Institute (JGI-PGF)"/>
            <person name="Walter F."/>
            <person name="Albersmeier A."/>
            <person name="Kalinowski J."/>
            <person name="Ruckert C."/>
        </authorList>
    </citation>
    <scope>NUCLEOTIDE SEQUENCE</scope>
    <source>
        <strain evidence="2">JCM 15325</strain>
    </source>
</reference>
<reference evidence="2" key="2">
    <citation type="submission" date="2020-09" db="EMBL/GenBank/DDBJ databases">
        <authorList>
            <person name="Sun Q."/>
            <person name="Ohkuma M."/>
        </authorList>
    </citation>
    <scope>NUCLEOTIDE SEQUENCE</scope>
    <source>
        <strain evidence="2">JCM 15325</strain>
    </source>
</reference>
<feature type="domain" description="NERD" evidence="1">
    <location>
        <begin position="41"/>
        <end position="157"/>
    </location>
</feature>
<organism evidence="2 3">
    <name type="scientific">Sporolactobacillus putidus</name>
    <dbReference type="NCBI Taxonomy" id="492735"/>
    <lineage>
        <taxon>Bacteria</taxon>
        <taxon>Bacillati</taxon>
        <taxon>Bacillota</taxon>
        <taxon>Bacilli</taxon>
        <taxon>Bacillales</taxon>
        <taxon>Sporolactobacillaceae</taxon>
        <taxon>Sporolactobacillus</taxon>
    </lineage>
</organism>
<dbReference type="Pfam" id="PF08378">
    <property type="entry name" value="NERD"/>
    <property type="match status" value="1"/>
</dbReference>
<dbReference type="Proteomes" id="UP000654670">
    <property type="component" value="Unassembled WGS sequence"/>
</dbReference>
<comment type="caution">
    <text evidence="2">The sequence shown here is derived from an EMBL/GenBank/DDBJ whole genome shotgun (WGS) entry which is preliminary data.</text>
</comment>
<dbReference type="EMBL" id="BMOK01000004">
    <property type="protein sequence ID" value="GGL50471.1"/>
    <property type="molecule type" value="Genomic_DNA"/>
</dbReference>
<dbReference type="InterPro" id="IPR011528">
    <property type="entry name" value="NERD"/>
</dbReference>
<keyword evidence="3" id="KW-1185">Reference proteome</keyword>
<proteinExistence type="predicted"/>
<dbReference type="RefSeq" id="WP_229727502.1">
    <property type="nucleotide sequence ID" value="NZ_BMOK01000004.1"/>
</dbReference>
<evidence type="ECO:0000259" key="1">
    <source>
        <dbReference type="PROSITE" id="PS50965"/>
    </source>
</evidence>
<protein>
    <submittedName>
        <fullName evidence="2">Nuclease</fullName>
    </submittedName>
</protein>
<dbReference type="PROSITE" id="PS50965">
    <property type="entry name" value="NERD"/>
    <property type="match status" value="1"/>
</dbReference>
<accession>A0A917W044</accession>
<evidence type="ECO:0000313" key="2">
    <source>
        <dbReference type="EMBL" id="GGL50471.1"/>
    </source>
</evidence>
<evidence type="ECO:0000313" key="3">
    <source>
        <dbReference type="Proteomes" id="UP000654670"/>
    </source>
</evidence>